<dbReference type="InterPro" id="IPR016135">
    <property type="entry name" value="UBQ-conjugating_enzyme/RWD"/>
</dbReference>
<evidence type="ECO:0000256" key="1">
    <source>
        <dbReference type="SAM" id="MobiDB-lite"/>
    </source>
</evidence>
<dbReference type="EMBL" id="JAUEDM010000002">
    <property type="protein sequence ID" value="KAK3326103.1"/>
    <property type="molecule type" value="Genomic_DNA"/>
</dbReference>
<reference evidence="2" key="2">
    <citation type="submission" date="2023-06" db="EMBL/GenBank/DDBJ databases">
        <authorList>
            <consortium name="Lawrence Berkeley National Laboratory"/>
            <person name="Haridas S."/>
            <person name="Hensen N."/>
            <person name="Bonometti L."/>
            <person name="Westerberg I."/>
            <person name="Brannstrom I.O."/>
            <person name="Guillou S."/>
            <person name="Cros-Aarteil S."/>
            <person name="Calhoun S."/>
            <person name="Kuo A."/>
            <person name="Mondo S."/>
            <person name="Pangilinan J."/>
            <person name="Riley R."/>
            <person name="Labutti K."/>
            <person name="Andreopoulos B."/>
            <person name="Lipzen A."/>
            <person name="Chen C."/>
            <person name="Yanf M."/>
            <person name="Daum C."/>
            <person name="Ng V."/>
            <person name="Clum A."/>
            <person name="Steindorff A."/>
            <person name="Ohm R."/>
            <person name="Martin F."/>
            <person name="Silar P."/>
            <person name="Natvig D."/>
            <person name="Lalanne C."/>
            <person name="Gautier V."/>
            <person name="Ament-Velasquez S.L."/>
            <person name="Kruys A."/>
            <person name="Hutchinson M.I."/>
            <person name="Powell A.J."/>
            <person name="Barry K."/>
            <person name="Miller A.N."/>
            <person name="Grigoriev I.V."/>
            <person name="Debuchy R."/>
            <person name="Gladieux P."/>
            <person name="Thoren M.H."/>
            <person name="Johannesson H."/>
        </authorList>
    </citation>
    <scope>NUCLEOTIDE SEQUENCE</scope>
    <source>
        <strain evidence="2">CBS 118394</strain>
    </source>
</reference>
<feature type="region of interest" description="Disordered" evidence="1">
    <location>
        <begin position="51"/>
        <end position="77"/>
    </location>
</feature>
<protein>
    <submittedName>
        <fullName evidence="2">Uncharacterized protein</fullName>
    </submittedName>
</protein>
<accession>A0AAE0MBY9</accession>
<dbReference type="AlphaFoldDB" id="A0AAE0MBY9"/>
<gene>
    <name evidence="2" type="ORF">B0H66DRAFT_600240</name>
</gene>
<proteinExistence type="predicted"/>
<organism evidence="2 3">
    <name type="scientific">Apodospora peruviana</name>
    <dbReference type="NCBI Taxonomy" id="516989"/>
    <lineage>
        <taxon>Eukaryota</taxon>
        <taxon>Fungi</taxon>
        <taxon>Dikarya</taxon>
        <taxon>Ascomycota</taxon>
        <taxon>Pezizomycotina</taxon>
        <taxon>Sordariomycetes</taxon>
        <taxon>Sordariomycetidae</taxon>
        <taxon>Sordariales</taxon>
        <taxon>Lasiosphaeriaceae</taxon>
        <taxon>Apodospora</taxon>
    </lineage>
</organism>
<evidence type="ECO:0000313" key="2">
    <source>
        <dbReference type="EMBL" id="KAK3326103.1"/>
    </source>
</evidence>
<reference evidence="2" key="1">
    <citation type="journal article" date="2023" name="Mol. Phylogenet. Evol.">
        <title>Genome-scale phylogeny and comparative genomics of the fungal order Sordariales.</title>
        <authorList>
            <person name="Hensen N."/>
            <person name="Bonometti L."/>
            <person name="Westerberg I."/>
            <person name="Brannstrom I.O."/>
            <person name="Guillou S."/>
            <person name="Cros-Aarteil S."/>
            <person name="Calhoun S."/>
            <person name="Haridas S."/>
            <person name="Kuo A."/>
            <person name="Mondo S."/>
            <person name="Pangilinan J."/>
            <person name="Riley R."/>
            <person name="LaButti K."/>
            <person name="Andreopoulos B."/>
            <person name="Lipzen A."/>
            <person name="Chen C."/>
            <person name="Yan M."/>
            <person name="Daum C."/>
            <person name="Ng V."/>
            <person name="Clum A."/>
            <person name="Steindorff A."/>
            <person name="Ohm R.A."/>
            <person name="Martin F."/>
            <person name="Silar P."/>
            <person name="Natvig D.O."/>
            <person name="Lalanne C."/>
            <person name="Gautier V."/>
            <person name="Ament-Velasquez S.L."/>
            <person name="Kruys A."/>
            <person name="Hutchinson M.I."/>
            <person name="Powell A.J."/>
            <person name="Barry K."/>
            <person name="Miller A.N."/>
            <person name="Grigoriev I.V."/>
            <person name="Debuchy R."/>
            <person name="Gladieux P."/>
            <person name="Hiltunen Thoren M."/>
            <person name="Johannesson H."/>
        </authorList>
    </citation>
    <scope>NUCLEOTIDE SEQUENCE</scope>
    <source>
        <strain evidence="2">CBS 118394</strain>
    </source>
</reference>
<sequence length="364" mass="40099">MIFNDQPWYNEPGRETHLDKNQCKLYNQQIQQHTVQHAILYWLNNRLSQPGKGKAPAIAAKPLPARPGPKTSGAPSQYPISLLAKQYSQKPSQSGSLTDTPPPGWYEWYEYEHHHGPHPLLPKPLPTDTQFHQSHGGLSQQATGPDSGTFGIGGFGLGAPSKFPPAPQPPPPGTTKYGNAINGSLNNEAGNWDEWHNFKPSSGSLHPPSMKGAGGSAGIHPPSNPVQNDAQMKLKLQQLKLQQQEMLHLQMMYSQQKEIELALGKDIMSTTDAQKMAHDLAGLGGSYYTPLQPPPAPISLDRAPIGNTTVDSNDDYVWGDVVRKHFELRASSIVATAKRWQKEWPKDSKLVSELEETLTKHGFQ</sequence>
<dbReference type="Gene3D" id="3.10.110.10">
    <property type="entry name" value="Ubiquitin Conjugating Enzyme"/>
    <property type="match status" value="1"/>
</dbReference>
<keyword evidence="3" id="KW-1185">Reference proteome</keyword>
<name>A0AAE0MBY9_9PEZI</name>
<evidence type="ECO:0000313" key="3">
    <source>
        <dbReference type="Proteomes" id="UP001283341"/>
    </source>
</evidence>
<feature type="compositionally biased region" description="Low complexity" evidence="1">
    <location>
        <begin position="51"/>
        <end position="63"/>
    </location>
</feature>
<comment type="caution">
    <text evidence="2">The sequence shown here is derived from an EMBL/GenBank/DDBJ whole genome shotgun (WGS) entry which is preliminary data.</text>
</comment>
<dbReference type="Proteomes" id="UP001283341">
    <property type="component" value="Unassembled WGS sequence"/>
</dbReference>